<keyword evidence="1" id="KW-0812">Transmembrane</keyword>
<sequence>MDGHQPPGPEDRFEDDLIGLDRDDPEAKAFAEHLDRMERVRNGYTVEGYLAGVNDFAESANRSSGHRRLMVSLVVLLILAGLGFATWNLLTVVFGVIIP</sequence>
<dbReference type="EMBL" id="QUNO01000002">
    <property type="protein sequence ID" value="REH54174.1"/>
    <property type="molecule type" value="Genomic_DNA"/>
</dbReference>
<comment type="caution">
    <text evidence="2">The sequence shown here is derived from an EMBL/GenBank/DDBJ whole genome shotgun (WGS) entry which is preliminary data.</text>
</comment>
<name>A0A3E0I5Z6_9PSEU</name>
<evidence type="ECO:0000313" key="3">
    <source>
        <dbReference type="Proteomes" id="UP000256269"/>
    </source>
</evidence>
<gene>
    <name evidence="2" type="ORF">BCF44_102406</name>
</gene>
<protein>
    <submittedName>
        <fullName evidence="2">Uncharacterized protein</fullName>
    </submittedName>
</protein>
<evidence type="ECO:0000256" key="1">
    <source>
        <dbReference type="SAM" id="Phobius"/>
    </source>
</evidence>
<dbReference type="RefSeq" id="WP_116173276.1">
    <property type="nucleotide sequence ID" value="NZ_CP144375.1"/>
</dbReference>
<dbReference type="Proteomes" id="UP000256269">
    <property type="component" value="Unassembled WGS sequence"/>
</dbReference>
<dbReference type="OrthoDB" id="3695183at2"/>
<proteinExistence type="predicted"/>
<reference evidence="2 3" key="1">
    <citation type="submission" date="2018-08" db="EMBL/GenBank/DDBJ databases">
        <title>Genomic Encyclopedia of Archaeal and Bacterial Type Strains, Phase II (KMG-II): from individual species to whole genera.</title>
        <authorList>
            <person name="Goeker M."/>
        </authorList>
    </citation>
    <scope>NUCLEOTIDE SEQUENCE [LARGE SCALE GENOMIC DNA]</scope>
    <source>
        <strain evidence="2 3">DSM 45791</strain>
    </source>
</reference>
<keyword evidence="1" id="KW-1133">Transmembrane helix</keyword>
<evidence type="ECO:0000313" key="2">
    <source>
        <dbReference type="EMBL" id="REH54174.1"/>
    </source>
</evidence>
<feature type="transmembrane region" description="Helical" evidence="1">
    <location>
        <begin position="69"/>
        <end position="98"/>
    </location>
</feature>
<keyword evidence="3" id="KW-1185">Reference proteome</keyword>
<dbReference type="AlphaFoldDB" id="A0A3E0I5Z6"/>
<accession>A0A3E0I5Z6</accession>
<organism evidence="2 3">
    <name type="scientific">Kutzneria buriramensis</name>
    <dbReference type="NCBI Taxonomy" id="1045776"/>
    <lineage>
        <taxon>Bacteria</taxon>
        <taxon>Bacillati</taxon>
        <taxon>Actinomycetota</taxon>
        <taxon>Actinomycetes</taxon>
        <taxon>Pseudonocardiales</taxon>
        <taxon>Pseudonocardiaceae</taxon>
        <taxon>Kutzneria</taxon>
    </lineage>
</organism>
<keyword evidence="1" id="KW-0472">Membrane</keyword>